<reference evidence="1" key="1">
    <citation type="submission" date="2020-05" db="EMBL/GenBank/DDBJ databases">
        <authorList>
            <person name="Chiriac C."/>
            <person name="Salcher M."/>
            <person name="Ghai R."/>
            <person name="Kavagutti S V."/>
        </authorList>
    </citation>
    <scope>NUCLEOTIDE SEQUENCE</scope>
</reference>
<dbReference type="EMBL" id="LR797338">
    <property type="protein sequence ID" value="CAB4204240.1"/>
    <property type="molecule type" value="Genomic_DNA"/>
</dbReference>
<sequence length="267" mass="27938">MIIGKAISPFALRKKNGGGGGGYDADAQLFITATGITGTNATATNQLVLDLKSANIWTKMKAVYPLVGNTASSQKFNLINPLDTNAANRLTFFGGGTFSANGYLPNGVNAYASTFLIPNTVFGAGFASIGIYINQALTVGATVMGSTNMDIQMNTTFVRGVNKNTTNILNSATLPMTGFIVNSRTTSTNAFIMNRSGTFVTNATAAVANYATTDIVLGATNSNGTINGYSTSQIAFAYCSDFLTQAEATTLKTIVQNFQTTLGRQVV</sequence>
<name>A0A6J5S6W4_9CAUD</name>
<proteinExistence type="predicted"/>
<accession>A0A6J5S6W4</accession>
<evidence type="ECO:0000313" key="1">
    <source>
        <dbReference type="EMBL" id="CAB4204240.1"/>
    </source>
</evidence>
<gene>
    <name evidence="1" type="ORF">UFOVP1393_37</name>
</gene>
<organism evidence="1">
    <name type="scientific">uncultured Caudovirales phage</name>
    <dbReference type="NCBI Taxonomy" id="2100421"/>
    <lineage>
        <taxon>Viruses</taxon>
        <taxon>Duplodnaviria</taxon>
        <taxon>Heunggongvirae</taxon>
        <taxon>Uroviricota</taxon>
        <taxon>Caudoviricetes</taxon>
        <taxon>Peduoviridae</taxon>
        <taxon>Maltschvirus</taxon>
        <taxon>Maltschvirus maltsch</taxon>
    </lineage>
</organism>
<protein>
    <submittedName>
        <fullName evidence="1">Uncharacterized protein</fullName>
    </submittedName>
</protein>